<dbReference type="PANTHER" id="PTHR42928">
    <property type="entry name" value="TRICARBOXYLATE-BINDING PROTEIN"/>
    <property type="match status" value="1"/>
</dbReference>
<gene>
    <name evidence="2" type="ORF">Rmf_08630</name>
</gene>
<keyword evidence="3" id="KW-1185">Reference proteome</keyword>
<dbReference type="Proteomes" id="UP000831327">
    <property type="component" value="Chromosome"/>
</dbReference>
<dbReference type="InterPro" id="IPR005064">
    <property type="entry name" value="BUG"/>
</dbReference>
<dbReference type="EMBL" id="AP025637">
    <property type="protein sequence ID" value="BDG70934.1"/>
    <property type="molecule type" value="Genomic_DNA"/>
</dbReference>
<dbReference type="Pfam" id="PF03401">
    <property type="entry name" value="TctC"/>
    <property type="match status" value="1"/>
</dbReference>
<protein>
    <recommendedName>
        <fullName evidence="4">Tripartite tricarboxylate transporter substrate binding protein</fullName>
    </recommendedName>
</protein>
<evidence type="ECO:0000313" key="3">
    <source>
        <dbReference type="Proteomes" id="UP000831327"/>
    </source>
</evidence>
<dbReference type="InterPro" id="IPR042100">
    <property type="entry name" value="Bug_dom1"/>
</dbReference>
<evidence type="ECO:0000256" key="1">
    <source>
        <dbReference type="ARBA" id="ARBA00006987"/>
    </source>
</evidence>
<dbReference type="Gene3D" id="3.40.190.10">
    <property type="entry name" value="Periplasmic binding protein-like II"/>
    <property type="match status" value="1"/>
</dbReference>
<organism evidence="2 3">
    <name type="scientific">Roseomonas fluvialis</name>
    <dbReference type="NCBI Taxonomy" id="1750527"/>
    <lineage>
        <taxon>Bacteria</taxon>
        <taxon>Pseudomonadati</taxon>
        <taxon>Pseudomonadota</taxon>
        <taxon>Alphaproteobacteria</taxon>
        <taxon>Acetobacterales</taxon>
        <taxon>Roseomonadaceae</taxon>
        <taxon>Roseomonas</taxon>
    </lineage>
</organism>
<evidence type="ECO:0008006" key="4">
    <source>
        <dbReference type="Google" id="ProtNLM"/>
    </source>
</evidence>
<dbReference type="RefSeq" id="WP_244458234.1">
    <property type="nucleotide sequence ID" value="NZ_AP025637.1"/>
</dbReference>
<comment type="similarity">
    <text evidence="1">Belongs to the UPF0065 (bug) family.</text>
</comment>
<dbReference type="Gene3D" id="3.40.190.150">
    <property type="entry name" value="Bordetella uptake gene, domain 1"/>
    <property type="match status" value="1"/>
</dbReference>
<proteinExistence type="inferred from homology"/>
<reference evidence="2 3" key="1">
    <citation type="journal article" date="2016" name="Microbes Environ.">
        <title>Phylogenetically diverse aerobic anoxygenic phototrophic bacteria isolated from epilithic biofilms in Tama river, Japan.</title>
        <authorList>
            <person name="Hirose S."/>
            <person name="Matsuura K."/>
            <person name="Haruta S."/>
        </authorList>
    </citation>
    <scope>NUCLEOTIDE SEQUENCE [LARGE SCALE GENOMIC DNA]</scope>
    <source>
        <strain evidence="2 3">S08</strain>
    </source>
</reference>
<sequence>MRRRVLLGLPAALLPIALPRAHGQGPSWPAARPIRFIVPVTPGGSQDIVARLLARPLTDALGQSVLVENMPGAGSNIGYEFVARSRPDGYTLLAGSDSLSINPGLYARVGYDPVADFAPVARAVRVPQILVVRADGGARDFAAFIAAARSQPVSFGSAGNGMLAHLVAEQVQAATGTRWTHVPYRGGAPAMNDLLAGVLQCVAINVTPVADLVRSGRLRGLFVSTAERLAILPEVPTLLEAGVTGVPPAVGWQGVLAPAGTDATIVARLNVAIRESVQRPEVVERLLALGAQPLDEPPEAMATVIRADAERWAGVIRRAGIRPD</sequence>
<dbReference type="PANTHER" id="PTHR42928:SF5">
    <property type="entry name" value="BLR1237 PROTEIN"/>
    <property type="match status" value="1"/>
</dbReference>
<name>A0ABM7XZP1_9PROT</name>
<dbReference type="PIRSF" id="PIRSF017082">
    <property type="entry name" value="YflP"/>
    <property type="match status" value="1"/>
</dbReference>
<accession>A0ABM7XZP1</accession>
<dbReference type="SUPFAM" id="SSF53850">
    <property type="entry name" value="Periplasmic binding protein-like II"/>
    <property type="match status" value="1"/>
</dbReference>
<evidence type="ECO:0000313" key="2">
    <source>
        <dbReference type="EMBL" id="BDG70934.1"/>
    </source>
</evidence>